<evidence type="ECO:0000256" key="1">
    <source>
        <dbReference type="SAM" id="MobiDB-lite"/>
    </source>
</evidence>
<feature type="region of interest" description="Disordered" evidence="1">
    <location>
        <begin position="59"/>
        <end position="92"/>
    </location>
</feature>
<comment type="caution">
    <text evidence="2">The sequence shown here is derived from an EMBL/GenBank/DDBJ whole genome shotgun (WGS) entry which is preliminary data.</text>
</comment>
<reference evidence="2" key="1">
    <citation type="journal article" date="2024" name="Int. J. Syst. Evol. Microbiol.">
        <title>Polycladomyces zharkentensis sp. nov., a novel thermophilic cellulose- and starch-degrading member of the Bacillota from a geothermal aquifer in Kazakhstan.</title>
        <authorList>
            <person name="Mashzhan A."/>
            <person name="Kistaubayeva A."/>
            <person name="Javier-Lopez R."/>
            <person name="Bissenova U."/>
            <person name="Bissenbay A."/>
            <person name="Birkeland N.K."/>
        </authorList>
    </citation>
    <scope>NUCLEOTIDE SEQUENCE</scope>
    <source>
        <strain evidence="2">ZKZ2T</strain>
    </source>
</reference>
<sequence length="92" mass="10162">MAKPPHGLFKANRKGSRNVKVNLKLERRDVEARDAYIGISGISKETTCDIQHFFGRRQCGGTGPKPGQCGMAEQTDNPAQHISDHMNNNLTN</sequence>
<protein>
    <submittedName>
        <fullName evidence="2">Uncharacterized protein</fullName>
    </submittedName>
</protein>
<gene>
    <name evidence="2" type="ORF">JQC72_11465</name>
</gene>
<proteinExistence type="predicted"/>
<evidence type="ECO:0000313" key="3">
    <source>
        <dbReference type="Proteomes" id="UP001177120"/>
    </source>
</evidence>
<feature type="compositionally biased region" description="Polar residues" evidence="1">
    <location>
        <begin position="74"/>
        <end position="92"/>
    </location>
</feature>
<dbReference type="RefSeq" id="WP_205495781.1">
    <property type="nucleotide sequence ID" value="NZ_JAFHAP010000010.1"/>
</dbReference>
<dbReference type="EMBL" id="JAFHAP010000010">
    <property type="protein sequence ID" value="MBN2910119.1"/>
    <property type="molecule type" value="Genomic_DNA"/>
</dbReference>
<dbReference type="Proteomes" id="UP001177120">
    <property type="component" value="Unassembled WGS sequence"/>
</dbReference>
<organism evidence="2 3">
    <name type="scientific">Polycladomyces zharkentensis</name>
    <dbReference type="NCBI Taxonomy" id="2807616"/>
    <lineage>
        <taxon>Bacteria</taxon>
        <taxon>Bacillati</taxon>
        <taxon>Bacillota</taxon>
        <taxon>Bacilli</taxon>
        <taxon>Bacillales</taxon>
        <taxon>Thermoactinomycetaceae</taxon>
        <taxon>Polycladomyces</taxon>
    </lineage>
</organism>
<evidence type="ECO:0000313" key="2">
    <source>
        <dbReference type="EMBL" id="MBN2910119.1"/>
    </source>
</evidence>
<accession>A0ABS2WKR3</accession>
<keyword evidence="3" id="KW-1185">Reference proteome</keyword>
<name>A0ABS2WKR3_9BACL</name>